<dbReference type="RefSeq" id="XP_041151809.1">
    <property type="nucleotide sequence ID" value="XM_041301107.1"/>
</dbReference>
<evidence type="ECO:0000313" key="2">
    <source>
        <dbReference type="EMBL" id="KAG1784322.1"/>
    </source>
</evidence>
<keyword evidence="3" id="KW-1185">Reference proteome</keyword>
<protein>
    <submittedName>
        <fullName evidence="2">Uncharacterized protein</fullName>
    </submittedName>
</protein>
<name>A0A9P7D9U3_9AGAM</name>
<dbReference type="Proteomes" id="UP000719766">
    <property type="component" value="Unassembled WGS sequence"/>
</dbReference>
<gene>
    <name evidence="2" type="ORF">HD556DRAFT_1315178</name>
</gene>
<proteinExistence type="predicted"/>
<sequence>MVKSKQTCKKSTGGTAPRIALSLPASTGAVTAPGELNVREPSEHNEGKIASSSAAPVRGPMTSRSSAYLAMLAWNDTGAHLSRPILVFTGRGNRSFLHSSKFVLRWRFHSIPNCLRHPRSCSISSSSTTTSPAAVSNWPPNSFRPYFPSGGFEFRSIVFDIGNASKIDEYRLQATAIIQSLMSSNWARVVVAITNHTDNEHGDPFIGYEGNKKSYVSARVHSVLDVLLSPWHPLIHGAAESYLWLFSCGALINNVTSFSGLQQAVIDHRITATIGFNAVRFQPSFATHLLLAFAELVIIERLPIHIVFPDMLGQSYKLGRHTDVFLLMPDNSGSLAVTKFAWTHSQLRPWGQYLPVQCPQCGWSNAWCSVNMHKDYIFECKNGQCRKKILLPGKRPGSCWISVVLRPMPSVPDEDED</sequence>
<comment type="caution">
    <text evidence="2">The sequence shown here is derived from an EMBL/GenBank/DDBJ whole genome shotgun (WGS) entry which is preliminary data.</text>
</comment>
<dbReference type="AlphaFoldDB" id="A0A9P7D9U3"/>
<feature type="region of interest" description="Disordered" evidence="1">
    <location>
        <begin position="31"/>
        <end position="60"/>
    </location>
</feature>
<feature type="compositionally biased region" description="Basic and acidic residues" evidence="1">
    <location>
        <begin position="37"/>
        <end position="47"/>
    </location>
</feature>
<dbReference type="OrthoDB" id="2693558at2759"/>
<dbReference type="EMBL" id="JABBWE010000164">
    <property type="protein sequence ID" value="KAG1784322.1"/>
    <property type="molecule type" value="Genomic_DNA"/>
</dbReference>
<reference evidence="2" key="1">
    <citation type="journal article" date="2020" name="New Phytol.">
        <title>Comparative genomics reveals dynamic genome evolution in host specialist ectomycorrhizal fungi.</title>
        <authorList>
            <person name="Lofgren L.A."/>
            <person name="Nguyen N.H."/>
            <person name="Vilgalys R."/>
            <person name="Ruytinx J."/>
            <person name="Liao H.L."/>
            <person name="Branco S."/>
            <person name="Kuo A."/>
            <person name="LaButti K."/>
            <person name="Lipzen A."/>
            <person name="Andreopoulos W."/>
            <person name="Pangilinan J."/>
            <person name="Riley R."/>
            <person name="Hundley H."/>
            <person name="Na H."/>
            <person name="Barry K."/>
            <person name="Grigoriev I.V."/>
            <person name="Stajich J.E."/>
            <person name="Kennedy P.G."/>
        </authorList>
    </citation>
    <scope>NUCLEOTIDE SEQUENCE</scope>
    <source>
        <strain evidence="2">S12</strain>
    </source>
</reference>
<dbReference type="GeneID" id="64594871"/>
<evidence type="ECO:0000313" key="3">
    <source>
        <dbReference type="Proteomes" id="UP000719766"/>
    </source>
</evidence>
<evidence type="ECO:0000256" key="1">
    <source>
        <dbReference type="SAM" id="MobiDB-lite"/>
    </source>
</evidence>
<organism evidence="2 3">
    <name type="scientific">Suillus plorans</name>
    <dbReference type="NCBI Taxonomy" id="116603"/>
    <lineage>
        <taxon>Eukaryota</taxon>
        <taxon>Fungi</taxon>
        <taxon>Dikarya</taxon>
        <taxon>Basidiomycota</taxon>
        <taxon>Agaricomycotina</taxon>
        <taxon>Agaricomycetes</taxon>
        <taxon>Agaricomycetidae</taxon>
        <taxon>Boletales</taxon>
        <taxon>Suillineae</taxon>
        <taxon>Suillaceae</taxon>
        <taxon>Suillus</taxon>
    </lineage>
</organism>
<accession>A0A9P7D9U3</accession>